<name>A0A2S4PYN8_9PEZI</name>
<evidence type="ECO:0000313" key="2">
    <source>
        <dbReference type="EMBL" id="POS87116.1"/>
    </source>
</evidence>
<proteinExistence type="predicted"/>
<protein>
    <recommendedName>
        <fullName evidence="1">2EXR domain-containing protein</fullName>
    </recommendedName>
</protein>
<accession>A0A2S4PYN8</accession>
<dbReference type="Proteomes" id="UP000237438">
    <property type="component" value="Unassembled WGS sequence"/>
</dbReference>
<reference evidence="2 3" key="1">
    <citation type="submission" date="2017-10" db="EMBL/GenBank/DDBJ databases">
        <title>Development of genomic resources for the powdery mildew, Erysiphe pulchra.</title>
        <authorList>
            <person name="Wadl P.A."/>
            <person name="Mack B.M."/>
            <person name="Moore G."/>
            <person name="Beltz S.B."/>
        </authorList>
    </citation>
    <scope>NUCLEOTIDE SEQUENCE [LARGE SCALE GENOMIC DNA]</scope>
    <source>
        <strain evidence="2">Cflorida</strain>
    </source>
</reference>
<sequence length="306" mass="35072">MPVNTLGTANTSQQFTLFTHLPYELQINIWKASIPNPQILRIKVETDEILNDKNYFARDDFDWEVDQASCLKGLKISAPYSKAPGLLGACRDSRAVILTVYKGVLKSKDETVIRFDPENDTIFIIPKRIEDEPRCQCRHVGEGLSVDSSPAHVIRRTLLLGLGTPEIPNSFKQRSRDFRPIFGNIQKLVMVWNEFFCIHSADIAWTLSNFPSVKELTLVTPIRKEAYCSAYLQAVGSPTIWCVEQISSHFASANWLVQGLRNDMATLQRFKQKLQIRKKLFDRNDWELPKTIHFGGCYTEWVEGKY</sequence>
<organism evidence="2 3">
    <name type="scientific">Erysiphe pulchra</name>
    <dbReference type="NCBI Taxonomy" id="225359"/>
    <lineage>
        <taxon>Eukaryota</taxon>
        <taxon>Fungi</taxon>
        <taxon>Dikarya</taxon>
        <taxon>Ascomycota</taxon>
        <taxon>Pezizomycotina</taxon>
        <taxon>Leotiomycetes</taxon>
        <taxon>Erysiphales</taxon>
        <taxon>Erysiphaceae</taxon>
        <taxon>Erysiphe</taxon>
    </lineage>
</organism>
<dbReference type="Pfam" id="PF20150">
    <property type="entry name" value="2EXR"/>
    <property type="match status" value="1"/>
</dbReference>
<dbReference type="PANTHER" id="PTHR35910">
    <property type="entry name" value="2EXR DOMAIN-CONTAINING PROTEIN"/>
    <property type="match status" value="1"/>
</dbReference>
<evidence type="ECO:0000259" key="1">
    <source>
        <dbReference type="Pfam" id="PF20150"/>
    </source>
</evidence>
<dbReference type="OrthoDB" id="3473305at2759"/>
<comment type="caution">
    <text evidence="2">The sequence shown here is derived from an EMBL/GenBank/DDBJ whole genome shotgun (WGS) entry which is preliminary data.</text>
</comment>
<keyword evidence="3" id="KW-1185">Reference proteome</keyword>
<gene>
    <name evidence="2" type="ORF">EPUL_002108</name>
</gene>
<dbReference type="EMBL" id="PEDP01000190">
    <property type="protein sequence ID" value="POS87116.1"/>
    <property type="molecule type" value="Genomic_DNA"/>
</dbReference>
<dbReference type="AlphaFoldDB" id="A0A2S4PYN8"/>
<evidence type="ECO:0000313" key="3">
    <source>
        <dbReference type="Proteomes" id="UP000237438"/>
    </source>
</evidence>
<dbReference type="InterPro" id="IPR045518">
    <property type="entry name" value="2EXR"/>
</dbReference>
<dbReference type="PANTHER" id="PTHR35910:SF6">
    <property type="entry name" value="2EXR DOMAIN-CONTAINING PROTEIN"/>
    <property type="match status" value="1"/>
</dbReference>
<feature type="domain" description="2EXR" evidence="1">
    <location>
        <begin position="15"/>
        <end position="122"/>
    </location>
</feature>